<evidence type="ECO:0000313" key="1">
    <source>
        <dbReference type="EMBL" id="GBL72635.1"/>
    </source>
</evidence>
<dbReference type="EMBL" id="BGPR01000002">
    <property type="protein sequence ID" value="GBL72635.1"/>
    <property type="molecule type" value="Genomic_DNA"/>
</dbReference>
<sequence length="122" mass="13906">MPLKFLTAKEALKCLRSLDDNDLDNIDNEFVILPQDSDALSDTEDIDDSSTKKIEEIRNPSCRKLGVQQANEDFLKLKNEDVIVKKPVKEDTSATKPKTICKKYNVGLCLKCFLPFRLSKDR</sequence>
<comment type="caution">
    <text evidence="1">The sequence shown here is derived from an EMBL/GenBank/DDBJ whole genome shotgun (WGS) entry which is preliminary data.</text>
</comment>
<gene>
    <name evidence="1" type="ORF">AVEN_127890_1</name>
</gene>
<protein>
    <submittedName>
        <fullName evidence="1">Uncharacterized protein</fullName>
    </submittedName>
</protein>
<accession>A0A4Y1ZZL6</accession>
<organism evidence="1 2">
    <name type="scientific">Araneus ventricosus</name>
    <name type="common">Orbweaver spider</name>
    <name type="synonym">Epeira ventricosa</name>
    <dbReference type="NCBI Taxonomy" id="182803"/>
    <lineage>
        <taxon>Eukaryota</taxon>
        <taxon>Metazoa</taxon>
        <taxon>Ecdysozoa</taxon>
        <taxon>Arthropoda</taxon>
        <taxon>Chelicerata</taxon>
        <taxon>Arachnida</taxon>
        <taxon>Araneae</taxon>
        <taxon>Araneomorphae</taxon>
        <taxon>Entelegynae</taxon>
        <taxon>Araneoidea</taxon>
        <taxon>Araneidae</taxon>
        <taxon>Araneus</taxon>
    </lineage>
</organism>
<keyword evidence="2" id="KW-1185">Reference proteome</keyword>
<proteinExistence type="predicted"/>
<evidence type="ECO:0000313" key="2">
    <source>
        <dbReference type="Proteomes" id="UP000499080"/>
    </source>
</evidence>
<dbReference type="AlphaFoldDB" id="A0A4Y1ZZL6"/>
<reference evidence="1 2" key="1">
    <citation type="journal article" date="2019" name="Sci. Rep.">
        <title>Orb-weaving spider Araneus ventricosus genome elucidates the spidroin gene catalogue.</title>
        <authorList>
            <person name="Kono N."/>
            <person name="Nakamura H."/>
            <person name="Ohtoshi R."/>
            <person name="Moran D.A.P."/>
            <person name="Shinohara A."/>
            <person name="Yoshida Y."/>
            <person name="Fujiwara M."/>
            <person name="Mori M."/>
            <person name="Tomita M."/>
            <person name="Arakawa K."/>
        </authorList>
    </citation>
    <scope>NUCLEOTIDE SEQUENCE [LARGE SCALE GENOMIC DNA]</scope>
</reference>
<dbReference type="Proteomes" id="UP000499080">
    <property type="component" value="Unassembled WGS sequence"/>
</dbReference>
<name>A0A4Y1ZZL6_ARAVE</name>